<comment type="caution">
    <text evidence="8">The sequence shown here is derived from an EMBL/GenBank/DDBJ whole genome shotgun (WGS) entry which is preliminary data.</text>
</comment>
<dbReference type="InterPro" id="IPR013249">
    <property type="entry name" value="RNA_pol_sigma70_r4_t2"/>
</dbReference>
<dbReference type="PANTHER" id="PTHR43133:SF46">
    <property type="entry name" value="RNA POLYMERASE SIGMA-70 FACTOR ECF SUBFAMILY"/>
    <property type="match status" value="1"/>
</dbReference>
<proteinExistence type="inferred from homology"/>
<evidence type="ECO:0000256" key="5">
    <source>
        <dbReference type="SAM" id="MobiDB-lite"/>
    </source>
</evidence>
<protein>
    <submittedName>
        <fullName evidence="8">RNA polymerase sigma-70 factor</fullName>
    </submittedName>
</protein>
<sequence>MQLSSTPDESFQQGTNMTDLSEQVSSAESQVDTEFFIRKAFETDAWEGCSLLFRRYYPVLCSHAIRYVYSREIAEDLVAEIFHDFWKNRIFEQVHSSYRSYLFKTVRNRSFNYLRQKLTSSISVEDFPVVCEVQSSDQQMFYDELYQMIQRTVDEMSPKCQKVFLMSRFDGKKNHEIAEEMQISQRTVEVHISNALALLRKVLKEGGVLCLFLLSSIL</sequence>
<dbReference type="InterPro" id="IPR013324">
    <property type="entry name" value="RNA_pol_sigma_r3/r4-like"/>
</dbReference>
<evidence type="ECO:0000256" key="1">
    <source>
        <dbReference type="ARBA" id="ARBA00010641"/>
    </source>
</evidence>
<dbReference type="AlphaFoldDB" id="A0AAE3U583"/>
<reference evidence="8" key="1">
    <citation type="submission" date="2023-05" db="EMBL/GenBank/DDBJ databases">
        <authorList>
            <person name="Zhang X."/>
        </authorList>
    </citation>
    <scope>NUCLEOTIDE SEQUENCE</scope>
    <source>
        <strain evidence="8">YF14B1</strain>
    </source>
</reference>
<accession>A0AAE3U583</accession>
<keyword evidence="2" id="KW-0805">Transcription regulation</keyword>
<gene>
    <name evidence="8" type="ORF">QNI16_02150</name>
</gene>
<dbReference type="SUPFAM" id="SSF88659">
    <property type="entry name" value="Sigma3 and sigma4 domains of RNA polymerase sigma factors"/>
    <property type="match status" value="1"/>
</dbReference>
<keyword evidence="3" id="KW-0731">Sigma factor</keyword>
<evidence type="ECO:0000259" key="7">
    <source>
        <dbReference type="Pfam" id="PF08281"/>
    </source>
</evidence>
<dbReference type="PRINTS" id="PR00038">
    <property type="entry name" value="HTHLUXR"/>
</dbReference>
<dbReference type="InterPro" id="IPR014327">
    <property type="entry name" value="RNA_pol_sigma70_bacteroid"/>
</dbReference>
<evidence type="ECO:0000256" key="4">
    <source>
        <dbReference type="ARBA" id="ARBA00023163"/>
    </source>
</evidence>
<dbReference type="InterPro" id="IPR013325">
    <property type="entry name" value="RNA_pol_sigma_r2"/>
</dbReference>
<dbReference type="Gene3D" id="1.10.10.10">
    <property type="entry name" value="Winged helix-like DNA-binding domain superfamily/Winged helix DNA-binding domain"/>
    <property type="match status" value="1"/>
</dbReference>
<dbReference type="NCBIfam" id="TIGR02937">
    <property type="entry name" value="sigma70-ECF"/>
    <property type="match status" value="1"/>
</dbReference>
<evidence type="ECO:0000313" key="9">
    <source>
        <dbReference type="Proteomes" id="UP001241110"/>
    </source>
</evidence>
<feature type="domain" description="RNA polymerase sigma-70 region 2" evidence="6">
    <location>
        <begin position="52"/>
        <end position="117"/>
    </location>
</feature>
<keyword evidence="4" id="KW-0804">Transcription</keyword>
<evidence type="ECO:0000259" key="6">
    <source>
        <dbReference type="Pfam" id="PF04542"/>
    </source>
</evidence>
<dbReference type="NCBIfam" id="TIGR02985">
    <property type="entry name" value="Sig70_bacteroi1"/>
    <property type="match status" value="1"/>
</dbReference>
<feature type="region of interest" description="Disordered" evidence="5">
    <location>
        <begin position="1"/>
        <end position="23"/>
    </location>
</feature>
<dbReference type="SUPFAM" id="SSF88946">
    <property type="entry name" value="Sigma2 domain of RNA polymerase sigma factors"/>
    <property type="match status" value="1"/>
</dbReference>
<organism evidence="8 9">
    <name type="scientific">Xanthocytophaga flava</name>
    <dbReference type="NCBI Taxonomy" id="3048013"/>
    <lineage>
        <taxon>Bacteria</taxon>
        <taxon>Pseudomonadati</taxon>
        <taxon>Bacteroidota</taxon>
        <taxon>Cytophagia</taxon>
        <taxon>Cytophagales</taxon>
        <taxon>Rhodocytophagaceae</taxon>
        <taxon>Xanthocytophaga</taxon>
    </lineage>
</organism>
<dbReference type="GO" id="GO:0003677">
    <property type="term" value="F:DNA binding"/>
    <property type="evidence" value="ECO:0007669"/>
    <property type="project" value="InterPro"/>
</dbReference>
<dbReference type="InterPro" id="IPR014284">
    <property type="entry name" value="RNA_pol_sigma-70_dom"/>
</dbReference>
<dbReference type="EMBL" id="JASJOS010000001">
    <property type="protein sequence ID" value="MDJ1479267.1"/>
    <property type="molecule type" value="Genomic_DNA"/>
</dbReference>
<dbReference type="InterPro" id="IPR000792">
    <property type="entry name" value="Tscrpt_reg_LuxR_C"/>
</dbReference>
<evidence type="ECO:0000313" key="8">
    <source>
        <dbReference type="EMBL" id="MDJ1479267.1"/>
    </source>
</evidence>
<dbReference type="Pfam" id="PF04542">
    <property type="entry name" value="Sigma70_r2"/>
    <property type="match status" value="1"/>
</dbReference>
<dbReference type="Gene3D" id="1.10.1740.10">
    <property type="match status" value="1"/>
</dbReference>
<comment type="similarity">
    <text evidence="1">Belongs to the sigma-70 factor family. ECF subfamily.</text>
</comment>
<dbReference type="Pfam" id="PF08281">
    <property type="entry name" value="Sigma70_r4_2"/>
    <property type="match status" value="1"/>
</dbReference>
<feature type="domain" description="RNA polymerase sigma factor 70 region 4 type 2" evidence="7">
    <location>
        <begin position="147"/>
        <end position="199"/>
    </location>
</feature>
<evidence type="ECO:0000256" key="3">
    <source>
        <dbReference type="ARBA" id="ARBA00023082"/>
    </source>
</evidence>
<evidence type="ECO:0000256" key="2">
    <source>
        <dbReference type="ARBA" id="ARBA00023015"/>
    </source>
</evidence>
<dbReference type="Proteomes" id="UP001241110">
    <property type="component" value="Unassembled WGS sequence"/>
</dbReference>
<dbReference type="InterPro" id="IPR039425">
    <property type="entry name" value="RNA_pol_sigma-70-like"/>
</dbReference>
<dbReference type="GO" id="GO:0016987">
    <property type="term" value="F:sigma factor activity"/>
    <property type="evidence" value="ECO:0007669"/>
    <property type="project" value="UniProtKB-KW"/>
</dbReference>
<dbReference type="InterPro" id="IPR007627">
    <property type="entry name" value="RNA_pol_sigma70_r2"/>
</dbReference>
<dbReference type="GO" id="GO:0006352">
    <property type="term" value="P:DNA-templated transcription initiation"/>
    <property type="evidence" value="ECO:0007669"/>
    <property type="project" value="InterPro"/>
</dbReference>
<dbReference type="PANTHER" id="PTHR43133">
    <property type="entry name" value="RNA POLYMERASE ECF-TYPE SIGMA FACTO"/>
    <property type="match status" value="1"/>
</dbReference>
<name>A0AAE3U583_9BACT</name>
<dbReference type="RefSeq" id="WP_313975304.1">
    <property type="nucleotide sequence ID" value="NZ_JASJOS010000001.1"/>
</dbReference>
<dbReference type="InterPro" id="IPR036388">
    <property type="entry name" value="WH-like_DNA-bd_sf"/>
</dbReference>